<dbReference type="EMBL" id="JARQBN010000010">
    <property type="protein sequence ID" value="MDT2828163.1"/>
    <property type="molecule type" value="Genomic_DNA"/>
</dbReference>
<evidence type="ECO:0000313" key="2">
    <source>
        <dbReference type="Proteomes" id="UP001265301"/>
    </source>
</evidence>
<name>A0ABU3FR91_9ENTE</name>
<protein>
    <submittedName>
        <fullName evidence="1">DUF3788 family protein</fullName>
    </submittedName>
</protein>
<reference evidence="1 2" key="1">
    <citation type="submission" date="2023-03" db="EMBL/GenBank/DDBJ databases">
        <authorList>
            <person name="Shen W."/>
            <person name="Cai J."/>
        </authorList>
    </citation>
    <scope>NUCLEOTIDE SEQUENCE [LARGE SCALE GENOMIC DNA]</scope>
    <source>
        <strain evidence="1 2">B101</strain>
    </source>
</reference>
<organism evidence="1 2">
    <name type="scientific">Enterococcus viikkiensis</name>
    <dbReference type="NCBI Taxonomy" id="930854"/>
    <lineage>
        <taxon>Bacteria</taxon>
        <taxon>Bacillati</taxon>
        <taxon>Bacillota</taxon>
        <taxon>Bacilli</taxon>
        <taxon>Lactobacillales</taxon>
        <taxon>Enterococcaceae</taxon>
        <taxon>Enterococcus</taxon>
    </lineage>
</organism>
<proteinExistence type="predicted"/>
<sequence>MEGKGQIIRIEIKKMTPHIKSGRLKVKKRLKICVISKRKNNLTGQLLRLSPFLVSKEARIMESKQSDPEHEKKELQTILSGLPNAQYLKILLAQVMRHYDPKITYIFQKKSGWQLMIEQYDGLLCRIIIHKDYFSVITPFPDFGITYLTPMVKVMSSEFREKFEEVSKKTKQIEMKVTNEEEMEDVIFLISLQAKKLRKSES</sequence>
<evidence type="ECO:0000313" key="1">
    <source>
        <dbReference type="EMBL" id="MDT2828163.1"/>
    </source>
</evidence>
<comment type="caution">
    <text evidence="1">The sequence shown here is derived from an EMBL/GenBank/DDBJ whole genome shotgun (WGS) entry which is preliminary data.</text>
</comment>
<accession>A0ABU3FR91</accession>
<dbReference type="InterPro" id="IPR024265">
    <property type="entry name" value="DUF3788"/>
</dbReference>
<dbReference type="Proteomes" id="UP001265301">
    <property type="component" value="Unassembled WGS sequence"/>
</dbReference>
<dbReference type="Pfam" id="PF12663">
    <property type="entry name" value="DUF3788"/>
    <property type="match status" value="1"/>
</dbReference>
<keyword evidence="2" id="KW-1185">Reference proteome</keyword>
<gene>
    <name evidence="1" type="ORF">P7H59_06790</name>
</gene>